<reference evidence="2 3" key="1">
    <citation type="submission" date="2017-10" db="EMBL/GenBank/DDBJ databases">
        <title>Frigbacter circumglobatus gen. nov. sp. nov., isolated from sediment cultured in situ.</title>
        <authorList>
            <person name="Zhao Z."/>
        </authorList>
    </citation>
    <scope>NUCLEOTIDE SEQUENCE [LARGE SCALE GENOMIC DNA]</scope>
    <source>
        <strain evidence="2 3">ZYL</strain>
    </source>
</reference>
<dbReference type="Proteomes" id="UP000229730">
    <property type="component" value="Unassembled WGS sequence"/>
</dbReference>
<comment type="caution">
    <text evidence="2">The sequence shown here is derived from an EMBL/GenBank/DDBJ whole genome shotgun (WGS) entry which is preliminary data.</text>
</comment>
<dbReference type="InterPro" id="IPR021354">
    <property type="entry name" value="DUF2975"/>
</dbReference>
<protein>
    <recommendedName>
        <fullName evidence="4">DUF2975 domain-containing protein</fullName>
    </recommendedName>
</protein>
<feature type="transmembrane region" description="Helical" evidence="1">
    <location>
        <begin position="143"/>
        <end position="164"/>
    </location>
</feature>
<feature type="transmembrane region" description="Helical" evidence="1">
    <location>
        <begin position="21"/>
        <end position="42"/>
    </location>
</feature>
<keyword evidence="3" id="KW-1185">Reference proteome</keyword>
<feature type="transmembrane region" description="Helical" evidence="1">
    <location>
        <begin position="62"/>
        <end position="84"/>
    </location>
</feature>
<dbReference type="InParanoid" id="A0A2G4YTC0"/>
<keyword evidence="1" id="KW-0812">Transmembrane</keyword>
<evidence type="ECO:0000256" key="1">
    <source>
        <dbReference type="SAM" id="Phobius"/>
    </source>
</evidence>
<dbReference type="EMBL" id="PDEM01000009">
    <property type="protein sequence ID" value="PHZ85537.1"/>
    <property type="molecule type" value="Genomic_DNA"/>
</dbReference>
<gene>
    <name evidence="2" type="ORF">CRD36_02245</name>
</gene>
<accession>A0A2G4YTC0</accession>
<dbReference type="Pfam" id="PF11188">
    <property type="entry name" value="DUF2975"/>
    <property type="match status" value="1"/>
</dbReference>
<evidence type="ECO:0000313" key="2">
    <source>
        <dbReference type="EMBL" id="PHZ85537.1"/>
    </source>
</evidence>
<evidence type="ECO:0008006" key="4">
    <source>
        <dbReference type="Google" id="ProtNLM"/>
    </source>
</evidence>
<dbReference type="AlphaFoldDB" id="A0A2G4YTC0"/>
<keyword evidence="1" id="KW-1133">Transmembrane helix</keyword>
<sequence length="182" mass="20691">MSFSTRIFMAYRNKIQSLSRWLAHVCTGLLILLPALSLLIWLKLDWFPQIFEDRYDVATFDVMTQIYGALFSLLPLAIWLFGLINLRRLFKNYALGQVFLLENAIYIRKFAWVSIIGGGLAPVFGGVYSVILSMNHADGERFLSVNIGTTEIHTILLGLVFVVISHVMEEAQSLSVENQQFV</sequence>
<name>A0A2G4YTC0_9PROT</name>
<feature type="transmembrane region" description="Helical" evidence="1">
    <location>
        <begin position="110"/>
        <end position="131"/>
    </location>
</feature>
<evidence type="ECO:0000313" key="3">
    <source>
        <dbReference type="Proteomes" id="UP000229730"/>
    </source>
</evidence>
<dbReference type="OrthoDB" id="8157526at2"/>
<proteinExistence type="predicted"/>
<keyword evidence="1" id="KW-0472">Membrane</keyword>
<organism evidence="2 3">
    <name type="scientific">Paremcibacter congregatus</name>
    <dbReference type="NCBI Taxonomy" id="2043170"/>
    <lineage>
        <taxon>Bacteria</taxon>
        <taxon>Pseudomonadati</taxon>
        <taxon>Pseudomonadota</taxon>
        <taxon>Alphaproteobacteria</taxon>
        <taxon>Emcibacterales</taxon>
        <taxon>Emcibacteraceae</taxon>
        <taxon>Paremcibacter</taxon>
    </lineage>
</organism>